<reference evidence="2 3" key="1">
    <citation type="journal article" date="2015" name="Antonie Van Leeuwenhoek">
        <title>Thioclava indica sp. nov., isolated from surface seawater of the Indian Ocean.</title>
        <authorList>
            <person name="Liu Y."/>
            <person name="Lai Q."/>
            <person name="Du J."/>
            <person name="Xu H."/>
            <person name="Jiang L."/>
            <person name="Shao Z."/>
        </authorList>
    </citation>
    <scope>NUCLEOTIDE SEQUENCE [LARGE SCALE GENOMIC DNA]</scope>
    <source>
        <strain evidence="2 3">DT23-4</strain>
    </source>
</reference>
<sequence>MSRKTTQSRWIKSVLRQAAVTEVQMPFARGARKSLSERRSEHEIAPARRVAAS</sequence>
<dbReference type="OrthoDB" id="7873492at2"/>
<evidence type="ECO:0000313" key="2">
    <source>
        <dbReference type="EMBL" id="KEO60962.1"/>
    </source>
</evidence>
<comment type="caution">
    <text evidence="2">The sequence shown here is derived from an EMBL/GenBank/DDBJ whole genome shotgun (WGS) entry which is preliminary data.</text>
</comment>
<evidence type="ECO:0000256" key="1">
    <source>
        <dbReference type="SAM" id="MobiDB-lite"/>
    </source>
</evidence>
<evidence type="ECO:0000313" key="3">
    <source>
        <dbReference type="Proteomes" id="UP000027471"/>
    </source>
</evidence>
<organism evidence="2 3">
    <name type="scientific">Thioclava indica</name>
    <dbReference type="NCBI Taxonomy" id="1353528"/>
    <lineage>
        <taxon>Bacteria</taxon>
        <taxon>Pseudomonadati</taxon>
        <taxon>Pseudomonadota</taxon>
        <taxon>Alphaproteobacteria</taxon>
        <taxon>Rhodobacterales</taxon>
        <taxon>Paracoccaceae</taxon>
        <taxon>Thioclava</taxon>
    </lineage>
</organism>
<feature type="region of interest" description="Disordered" evidence="1">
    <location>
        <begin position="30"/>
        <end position="53"/>
    </location>
</feature>
<protein>
    <submittedName>
        <fullName evidence="2">Uncharacterized protein</fullName>
    </submittedName>
</protein>
<dbReference type="RefSeq" id="WP_156023851.1">
    <property type="nucleotide sequence ID" value="NZ_AUNB01000012.1"/>
</dbReference>
<name>A0A074KHA0_9RHOB</name>
<proteinExistence type="predicted"/>
<dbReference type="EMBL" id="AUNB01000012">
    <property type="protein sequence ID" value="KEO60962.1"/>
    <property type="molecule type" value="Genomic_DNA"/>
</dbReference>
<feature type="compositionally biased region" description="Basic and acidic residues" evidence="1">
    <location>
        <begin position="34"/>
        <end position="46"/>
    </location>
</feature>
<accession>A0A074KHA0</accession>
<dbReference type="STRING" id="1353528.DT23_11270"/>
<gene>
    <name evidence="2" type="ORF">DT23_11270</name>
</gene>
<dbReference type="Proteomes" id="UP000027471">
    <property type="component" value="Unassembled WGS sequence"/>
</dbReference>
<dbReference type="AlphaFoldDB" id="A0A074KHA0"/>
<keyword evidence="3" id="KW-1185">Reference proteome</keyword>